<organism evidence="5 6">
    <name type="scientific">Ramazzottius varieornatus</name>
    <name type="common">Water bear</name>
    <name type="synonym">Tardigrade</name>
    <dbReference type="NCBI Taxonomy" id="947166"/>
    <lineage>
        <taxon>Eukaryota</taxon>
        <taxon>Metazoa</taxon>
        <taxon>Ecdysozoa</taxon>
        <taxon>Tardigrada</taxon>
        <taxon>Eutardigrada</taxon>
        <taxon>Parachela</taxon>
        <taxon>Hypsibioidea</taxon>
        <taxon>Ramazzottiidae</taxon>
        <taxon>Ramazzottius</taxon>
    </lineage>
</organism>
<keyword evidence="1" id="KW-0694">RNA-binding</keyword>
<dbReference type="EMBL" id="BDGG01000005">
    <property type="protein sequence ID" value="GAU99642.1"/>
    <property type="molecule type" value="Genomic_DNA"/>
</dbReference>
<evidence type="ECO:0008006" key="7">
    <source>
        <dbReference type="Google" id="ProtNLM"/>
    </source>
</evidence>
<reference evidence="5 6" key="1">
    <citation type="journal article" date="2016" name="Nat. Commun.">
        <title>Extremotolerant tardigrade genome and improved radiotolerance of human cultured cells by tardigrade-unique protein.</title>
        <authorList>
            <person name="Hashimoto T."/>
            <person name="Horikawa D.D."/>
            <person name="Saito Y."/>
            <person name="Kuwahara H."/>
            <person name="Kozuka-Hata H."/>
            <person name="Shin-I T."/>
            <person name="Minakuchi Y."/>
            <person name="Ohishi K."/>
            <person name="Motoyama A."/>
            <person name="Aizu T."/>
            <person name="Enomoto A."/>
            <person name="Kondo K."/>
            <person name="Tanaka S."/>
            <person name="Hara Y."/>
            <person name="Koshikawa S."/>
            <person name="Sagara H."/>
            <person name="Miura T."/>
            <person name="Yokobori S."/>
            <person name="Miyagawa K."/>
            <person name="Suzuki Y."/>
            <person name="Kubo T."/>
            <person name="Oyama M."/>
            <person name="Kohara Y."/>
            <person name="Fujiyama A."/>
            <person name="Arakawa K."/>
            <person name="Katayama T."/>
            <person name="Toyoda A."/>
            <person name="Kunieda T."/>
        </authorList>
    </citation>
    <scope>NUCLEOTIDE SEQUENCE [LARGE SCALE GENOMIC DNA]</scope>
    <source>
        <strain evidence="5 6">YOKOZUNA-1</strain>
    </source>
</reference>
<sequence length="1414" mass="158498">MGTPPPNKRTSTPIDPLIVEEPSRKRTQRSEDLDGPLSPSAAEPERFALPSSSRNQGLSFASTDGARCLSKYDTSYRYKPPNYVVTDVPDLWSNSKIQVTEDESPQSPAAVVEHQPSETTSVQVEDAATKKELNDSKDEDEPFSPLTFEEWKARRSTTTSARTLTADENKESTSQRGSISFNASDMQNLHTVERRARKLGDRLGSLAKDETDSAPVMEPLVLLPPPVKKVTQALPIQISDDLSLEELHSVAKKKKTGGLFGNFVVDTSTLISPKRALQEPARPSIVFNINLSKPLLGAPEPAVKAVLSQSPGLSSPTKVELSMTESDNAISSTTDETFAISAYDIIKETSPTPPRKKTALTKEERKTSKSRKKKKASAEREKESKSSKKAKSKKSSSSVKDAKSVKSSASVKSSKSKKDGEKGSSKKKKVVKDKTKKKVVNDEDIEEGEIPVKEERRSASKKKSVHGDNDRSSRSGRSSSREPAGTRSRSENNGRSRSRGDDFQYRRRDSPDRTYRRPLSSEERFLENRRPRDARSDRGFSPDMPRGPRSNRSFSPELRKTSLSERGFSPEARKASWSERGLSPEPRRDARSNRGFSPEVRRDTGPTRSFFADMRRRDYRQVSPPASLCSQPVRRNSPDFDSRSSFDRCHSPDRAWPSSRSTEGYAGRRPSSGRSCSPERMSPDFELENLPRWRSSADCDRELSPNRRQRTNAEWEQAVPPERRRLGSSNRSVSPTRSTHSSDRERNSPEWNKVVQEKMKNSRGSSPASSSIMNDEVFKIPEIPKAKKSKDAKEEPEAKPENMVEDILDLIEKHLTREDGQIVTEIGLEASDSDEDEAGSISNMAIFGKKPLIHKKSEKIEINLKYYEKKKQKEREKERARSERADSKKRSSRSSSRTKDKDSPVRIPTPRRIRQRSLSPVGTMRRRSLDRASNARGRRSISPSISIASRRRALSPETRKRAHRASSYDTIASSMIDKKALREIAYKNSIEMRRQGKIPPMYTMTAEERAMYRSGGRSLDDLTAFCKRMAQKERAKKGDGGDDDDDRSSVASELPIVNHPFLVKDRPLAFEIPIDIRGCRNLSLRTGNAQTGTLRQLFPVSTGSAHRHLTWQRVEEDAVAEMRPRELNARDKDGSRSKDKDVEEGPENEPLTLEKQLRTALPAPDYRIPVSFSDKLRLLKFQRQLASDPHNPEILTQMQDTQQAMLEWANQFQYRGDGGFTGEVVVAKVPLHGPGEKQAWARRDQLMNLAPVGGKGQYLLQKMGWVHGRAIGLRQTGQLEPLKMEVKMNKRGLVAEEEKRGAQVIFHPGVKTVAYGGCAQVHPCSALNEACTKKGWGTPRFEEIVEHTQSASHRKTFGFKVTINNVTYKPTVSGTSKKLAKAEVAKWCLEALGIIDKPKEKENPPPVAAAPVPF</sequence>
<dbReference type="PROSITE" id="PS50137">
    <property type="entry name" value="DS_RBD"/>
    <property type="match status" value="1"/>
</dbReference>
<feature type="compositionally biased region" description="Polar residues" evidence="2">
    <location>
        <begin position="307"/>
        <end position="336"/>
    </location>
</feature>
<feature type="region of interest" description="Disordered" evidence="2">
    <location>
        <begin position="1"/>
        <end position="65"/>
    </location>
</feature>
<dbReference type="Proteomes" id="UP000186922">
    <property type="component" value="Unassembled WGS sequence"/>
</dbReference>
<feature type="compositionally biased region" description="Polar residues" evidence="2">
    <location>
        <begin position="50"/>
        <end position="62"/>
    </location>
</feature>
<gene>
    <name evidence="5" type="primary">RvY_10610-1</name>
    <name evidence="5" type="synonym">RvY_10610.1</name>
    <name evidence="5" type="ORF">RvY_10610</name>
</gene>
<dbReference type="PROSITE" id="PS50174">
    <property type="entry name" value="G_PATCH"/>
    <property type="match status" value="1"/>
</dbReference>
<evidence type="ECO:0000256" key="2">
    <source>
        <dbReference type="SAM" id="MobiDB-lite"/>
    </source>
</evidence>
<feature type="compositionally biased region" description="Basic and acidic residues" evidence="2">
    <location>
        <begin position="21"/>
        <end position="32"/>
    </location>
</feature>
<feature type="compositionally biased region" description="Polar residues" evidence="2">
    <location>
        <begin position="174"/>
        <end position="188"/>
    </location>
</feature>
<feature type="region of interest" description="Disordered" evidence="2">
    <location>
        <begin position="1032"/>
        <end position="1051"/>
    </location>
</feature>
<proteinExistence type="predicted"/>
<comment type="caution">
    <text evidence="5">The sequence shown here is derived from an EMBL/GenBank/DDBJ whole genome shotgun (WGS) entry which is preliminary data.</text>
</comment>
<feature type="compositionally biased region" description="Low complexity" evidence="2">
    <location>
        <begin position="667"/>
        <end position="680"/>
    </location>
</feature>
<feature type="compositionally biased region" description="Basic and acidic residues" evidence="2">
    <location>
        <begin position="376"/>
        <end position="386"/>
    </location>
</feature>
<dbReference type="InterPro" id="IPR000467">
    <property type="entry name" value="G_patch_dom"/>
</dbReference>
<feature type="region of interest" description="Disordered" evidence="2">
    <location>
        <begin position="1122"/>
        <end position="1153"/>
    </location>
</feature>
<evidence type="ECO:0000259" key="4">
    <source>
        <dbReference type="PROSITE" id="PS50174"/>
    </source>
</evidence>
<keyword evidence="6" id="KW-1185">Reference proteome</keyword>
<dbReference type="SMART" id="SM00443">
    <property type="entry name" value="G_patch"/>
    <property type="match status" value="1"/>
</dbReference>
<feature type="compositionally biased region" description="Low complexity" evidence="2">
    <location>
        <begin position="395"/>
        <end position="413"/>
    </location>
</feature>
<evidence type="ECO:0000313" key="5">
    <source>
        <dbReference type="EMBL" id="GAU99642.1"/>
    </source>
</evidence>
<feature type="compositionally biased region" description="Basic residues" evidence="2">
    <location>
        <begin position="425"/>
        <end position="438"/>
    </location>
</feature>
<feature type="compositionally biased region" description="Basic and acidic residues" evidence="2">
    <location>
        <begin position="1122"/>
        <end position="1143"/>
    </location>
</feature>
<feature type="compositionally biased region" description="Polar residues" evidence="2">
    <location>
        <begin position="762"/>
        <end position="773"/>
    </location>
</feature>
<dbReference type="SUPFAM" id="SSF54768">
    <property type="entry name" value="dsRNA-binding domain-like"/>
    <property type="match status" value="1"/>
</dbReference>
<dbReference type="Gene3D" id="3.30.160.20">
    <property type="match status" value="1"/>
</dbReference>
<dbReference type="PANTHER" id="PTHR46528:SF1">
    <property type="entry name" value="PROTEIN SON"/>
    <property type="match status" value="1"/>
</dbReference>
<feature type="domain" description="DRBM" evidence="3">
    <location>
        <begin position="1322"/>
        <end position="1394"/>
    </location>
</feature>
<dbReference type="InterPro" id="IPR014720">
    <property type="entry name" value="dsRBD_dom"/>
</dbReference>
<name>A0A1D1VHT6_RAMVA</name>
<feature type="region of interest" description="Disordered" evidence="2">
    <location>
        <begin position="307"/>
        <end position="804"/>
    </location>
</feature>
<evidence type="ECO:0000259" key="3">
    <source>
        <dbReference type="PROSITE" id="PS50137"/>
    </source>
</evidence>
<dbReference type="Pfam" id="PF01585">
    <property type="entry name" value="G-patch"/>
    <property type="match status" value="1"/>
</dbReference>
<accession>A0A1D1VHT6</accession>
<feature type="region of interest" description="Disordered" evidence="2">
    <location>
        <begin position="864"/>
        <end position="967"/>
    </location>
</feature>
<feature type="compositionally biased region" description="Basic and acidic residues" evidence="2">
    <location>
        <begin position="864"/>
        <end position="889"/>
    </location>
</feature>
<feature type="compositionally biased region" description="Basic and acidic residues" evidence="2">
    <location>
        <begin position="636"/>
        <end position="653"/>
    </location>
</feature>
<feature type="compositionally biased region" description="Basic and acidic residues" evidence="2">
    <location>
        <begin position="488"/>
        <end position="540"/>
    </location>
</feature>
<dbReference type="PANTHER" id="PTHR46528">
    <property type="entry name" value="PROTEIN SON"/>
    <property type="match status" value="1"/>
</dbReference>
<dbReference type="GO" id="GO:0051726">
    <property type="term" value="P:regulation of cell cycle"/>
    <property type="evidence" value="ECO:0007669"/>
    <property type="project" value="InterPro"/>
</dbReference>
<dbReference type="InterPro" id="IPR032922">
    <property type="entry name" value="SON"/>
</dbReference>
<evidence type="ECO:0000313" key="6">
    <source>
        <dbReference type="Proteomes" id="UP000186922"/>
    </source>
</evidence>
<dbReference type="SMART" id="SM00358">
    <property type="entry name" value="DSRM"/>
    <property type="match status" value="1"/>
</dbReference>
<feature type="compositionally biased region" description="Basic and acidic residues" evidence="2">
    <location>
        <begin position="689"/>
        <end position="705"/>
    </location>
</feature>
<dbReference type="GO" id="GO:0043484">
    <property type="term" value="P:regulation of RNA splicing"/>
    <property type="evidence" value="ECO:0007669"/>
    <property type="project" value="InterPro"/>
</dbReference>
<feature type="compositionally biased region" description="Basic and acidic residues" evidence="2">
    <location>
        <begin position="127"/>
        <end position="136"/>
    </location>
</feature>
<dbReference type="GO" id="GO:0003723">
    <property type="term" value="F:RNA binding"/>
    <property type="evidence" value="ECO:0007669"/>
    <property type="project" value="UniProtKB-UniRule"/>
</dbReference>
<feature type="region of interest" description="Disordered" evidence="2">
    <location>
        <begin position="96"/>
        <end position="188"/>
    </location>
</feature>
<feature type="domain" description="G-patch" evidence="4">
    <location>
        <begin position="1252"/>
        <end position="1298"/>
    </location>
</feature>
<dbReference type="OrthoDB" id="786951at2759"/>
<protein>
    <recommendedName>
        <fullName evidence="7">G-patch domain-containing protein</fullName>
    </recommendedName>
</protein>
<feature type="compositionally biased region" description="Basic and acidic residues" evidence="2">
    <location>
        <begin position="776"/>
        <end position="802"/>
    </location>
</feature>
<dbReference type="STRING" id="947166.A0A1D1VHT6"/>
<feature type="compositionally biased region" description="Polar residues" evidence="2">
    <location>
        <begin position="727"/>
        <end position="739"/>
    </location>
</feature>
<evidence type="ECO:0000256" key="1">
    <source>
        <dbReference type="PROSITE-ProRule" id="PRU00266"/>
    </source>
</evidence>